<evidence type="ECO:0000256" key="3">
    <source>
        <dbReference type="ARBA" id="ARBA00023110"/>
    </source>
</evidence>
<evidence type="ECO:0000256" key="7">
    <source>
        <dbReference type="SAM" id="MobiDB-lite"/>
    </source>
</evidence>
<evidence type="ECO:0000256" key="1">
    <source>
        <dbReference type="ARBA" id="ARBA00000971"/>
    </source>
</evidence>
<evidence type="ECO:0000313" key="10">
    <source>
        <dbReference type="EMBL" id="GAA5145842.1"/>
    </source>
</evidence>
<reference evidence="11" key="1">
    <citation type="journal article" date="2019" name="Int. J. Syst. Evol. Microbiol.">
        <title>The Global Catalogue of Microorganisms (GCM) 10K type strain sequencing project: providing services to taxonomists for standard genome sequencing and annotation.</title>
        <authorList>
            <consortium name="The Broad Institute Genomics Platform"/>
            <consortium name="The Broad Institute Genome Sequencing Center for Infectious Disease"/>
            <person name="Wu L."/>
            <person name="Ma J."/>
        </authorList>
    </citation>
    <scope>NUCLEOTIDE SEQUENCE [LARGE SCALE GENOMIC DNA]</scope>
    <source>
        <strain evidence="11">JCM 18053</strain>
    </source>
</reference>
<evidence type="ECO:0000256" key="6">
    <source>
        <dbReference type="RuleBase" id="RU003915"/>
    </source>
</evidence>
<evidence type="ECO:0000256" key="8">
    <source>
        <dbReference type="SAM" id="SignalP"/>
    </source>
</evidence>
<feature type="region of interest" description="Disordered" evidence="7">
    <location>
        <begin position="20"/>
        <end position="40"/>
    </location>
</feature>
<evidence type="ECO:0000259" key="9">
    <source>
        <dbReference type="PROSITE" id="PS50059"/>
    </source>
</evidence>
<feature type="chain" id="PRO_5046259443" description="Peptidyl-prolyl cis-trans isomerase" evidence="8">
    <location>
        <begin position="21"/>
        <end position="254"/>
    </location>
</feature>
<dbReference type="InterPro" id="IPR001179">
    <property type="entry name" value="PPIase_FKBP_dom"/>
</dbReference>
<dbReference type="PROSITE" id="PS50059">
    <property type="entry name" value="FKBP_PPIASE"/>
    <property type="match status" value="1"/>
</dbReference>
<dbReference type="EC" id="5.2.1.8" evidence="6"/>
<organism evidence="10 11">
    <name type="scientific">Prosthecobacter algae</name>
    <dbReference type="NCBI Taxonomy" id="1144682"/>
    <lineage>
        <taxon>Bacteria</taxon>
        <taxon>Pseudomonadati</taxon>
        <taxon>Verrucomicrobiota</taxon>
        <taxon>Verrucomicrobiia</taxon>
        <taxon>Verrucomicrobiales</taxon>
        <taxon>Verrucomicrobiaceae</taxon>
        <taxon>Prosthecobacter</taxon>
    </lineage>
</organism>
<evidence type="ECO:0000256" key="4">
    <source>
        <dbReference type="ARBA" id="ARBA00023235"/>
    </source>
</evidence>
<keyword evidence="3 5" id="KW-0697">Rotamase</keyword>
<dbReference type="Pfam" id="PF00254">
    <property type="entry name" value="FKBP_C"/>
    <property type="match status" value="1"/>
</dbReference>
<feature type="domain" description="PPIase FKBP-type" evidence="9">
    <location>
        <begin position="167"/>
        <end position="253"/>
    </location>
</feature>
<comment type="catalytic activity">
    <reaction evidence="1 5 6">
        <text>[protein]-peptidylproline (omega=180) = [protein]-peptidylproline (omega=0)</text>
        <dbReference type="Rhea" id="RHEA:16237"/>
        <dbReference type="Rhea" id="RHEA-COMP:10747"/>
        <dbReference type="Rhea" id="RHEA-COMP:10748"/>
        <dbReference type="ChEBI" id="CHEBI:83833"/>
        <dbReference type="ChEBI" id="CHEBI:83834"/>
        <dbReference type="EC" id="5.2.1.8"/>
    </reaction>
</comment>
<protein>
    <recommendedName>
        <fullName evidence="6">Peptidyl-prolyl cis-trans isomerase</fullName>
        <ecNumber evidence="6">5.2.1.8</ecNumber>
    </recommendedName>
</protein>
<accession>A0ABP9PLZ5</accession>
<evidence type="ECO:0000256" key="5">
    <source>
        <dbReference type="PROSITE-ProRule" id="PRU00277"/>
    </source>
</evidence>
<comment type="caution">
    <text evidence="10">The sequence shown here is derived from an EMBL/GenBank/DDBJ whole genome shotgun (WGS) entry which is preliminary data.</text>
</comment>
<keyword evidence="4 5" id="KW-0413">Isomerase</keyword>
<comment type="similarity">
    <text evidence="2 6">Belongs to the FKBP-type PPIase family.</text>
</comment>
<dbReference type="InterPro" id="IPR000774">
    <property type="entry name" value="PPIase_FKBP_N"/>
</dbReference>
<name>A0ABP9PLZ5_9BACT</name>
<dbReference type="PANTHER" id="PTHR43811:SF19">
    <property type="entry name" value="39 KDA FK506-BINDING NUCLEAR PROTEIN"/>
    <property type="match status" value="1"/>
</dbReference>
<dbReference type="PANTHER" id="PTHR43811">
    <property type="entry name" value="FKBP-TYPE PEPTIDYL-PROLYL CIS-TRANS ISOMERASE FKPA"/>
    <property type="match status" value="1"/>
</dbReference>
<feature type="signal peptide" evidence="8">
    <location>
        <begin position="1"/>
        <end position="20"/>
    </location>
</feature>
<dbReference type="SUPFAM" id="SSF54534">
    <property type="entry name" value="FKBP-like"/>
    <property type="match status" value="1"/>
</dbReference>
<evidence type="ECO:0000313" key="11">
    <source>
        <dbReference type="Proteomes" id="UP001499852"/>
    </source>
</evidence>
<proteinExistence type="inferred from homology"/>
<dbReference type="Proteomes" id="UP001499852">
    <property type="component" value="Unassembled WGS sequence"/>
</dbReference>
<dbReference type="InterPro" id="IPR036944">
    <property type="entry name" value="PPIase_FKBP_N_sf"/>
</dbReference>
<dbReference type="RefSeq" id="WP_345737981.1">
    <property type="nucleotide sequence ID" value="NZ_BAABIA010000008.1"/>
</dbReference>
<gene>
    <name evidence="10" type="ORF">GCM10023213_38020</name>
</gene>
<keyword evidence="11" id="KW-1185">Reference proteome</keyword>
<evidence type="ECO:0000256" key="2">
    <source>
        <dbReference type="ARBA" id="ARBA00006577"/>
    </source>
</evidence>
<dbReference type="GO" id="GO:0016853">
    <property type="term" value="F:isomerase activity"/>
    <property type="evidence" value="ECO:0007669"/>
    <property type="project" value="UniProtKB-KW"/>
</dbReference>
<keyword evidence="8" id="KW-0732">Signal</keyword>
<dbReference type="EMBL" id="BAABIA010000008">
    <property type="protein sequence ID" value="GAA5145842.1"/>
    <property type="molecule type" value="Genomic_DNA"/>
</dbReference>
<dbReference type="Pfam" id="PF01346">
    <property type="entry name" value="FKBP_N"/>
    <property type="match status" value="1"/>
</dbReference>
<dbReference type="Gene3D" id="3.10.50.40">
    <property type="match status" value="1"/>
</dbReference>
<dbReference type="Gene3D" id="1.10.287.460">
    <property type="entry name" value="Peptidyl-prolyl cis-trans isomerase, FKBP-type, N-terminal domain"/>
    <property type="match status" value="1"/>
</dbReference>
<sequence>MKATLRLVCATLAVASSLSAQTESTKPAEKAAKPAGETAAPAASASMDKVSYFIGSQIGGNIANNFKQQGVEIDLDSFLGAVRDQFEGKPSKYKPEELEAAMKEFEKVMQGKQAEMQAKQAAKAGEIKAAGAKFLAENGKKEGVKTTASGLQYEVLKQGDGAKPVPTDKVNVHYHGTLLSGKVFDSSVDRGEPITFGVQEVIKGWTEGLQLMSVGSKFKFYIPSDLAYGDNGAGADIGPGETLVFEVELLKIEK</sequence>
<dbReference type="InterPro" id="IPR046357">
    <property type="entry name" value="PPIase_dom_sf"/>
</dbReference>